<protein>
    <recommendedName>
        <fullName evidence="5">ditrans,polycis-polyprenyl diphosphate synthase [(2E,6E)-farnesyldiphosphate specific]</fullName>
        <ecNumber evidence="5">2.5.1.87</ecNumber>
    </recommendedName>
</protein>
<keyword evidence="11" id="KW-0472">Membrane</keyword>
<keyword evidence="8" id="KW-0256">Endoplasmic reticulum</keyword>
<dbReference type="InterPro" id="IPR038887">
    <property type="entry name" value="Nus1/NgBR"/>
</dbReference>
<sequence>MKSIKSLLCWVTSLALYPVWVAVHVIFELQKRAMFLRSAKGPFLQVTSTSSSCDVGKGGRTAGHVLLALNDASFTLPRHVEHEMVKLKSCIRWAFASGARIISVYNMHGWLEGAKESLMTALQEEDFGITTVLIGENGRPVGWIRGGTFREGRWDAKNGEECGAIFFDDLDSGKQRLIQCARELCQDVKESKEPCQRINAGDIEEHLHKKSRCCNQKCFAQISLRTSLSLDGHTCLLVEHTSDKNSASAVGCLDTPPSATSCSCSVRLPEPEMAISFGPAFILPDYNPWQTRLTEFFEGGELKRVKLADLEAILLRFSSSEVRVGK</sequence>
<dbReference type="InterPro" id="IPR036424">
    <property type="entry name" value="UPP_synth-like_sf"/>
</dbReference>
<dbReference type="PANTHER" id="PTHR21528:SF0">
    <property type="entry name" value="DEHYDRODOLICHYL DIPHOSPHATE SYNTHASE COMPLEX SUBUNIT NUS1"/>
    <property type="match status" value="1"/>
</dbReference>
<evidence type="ECO:0000256" key="9">
    <source>
        <dbReference type="ARBA" id="ARBA00022842"/>
    </source>
</evidence>
<dbReference type="PANTHER" id="PTHR21528">
    <property type="entry name" value="DEHYDRODOLICHYL DIPHOSPHATE SYNTHASE COMPLEX SUBUNIT NUS1"/>
    <property type="match status" value="1"/>
</dbReference>
<evidence type="ECO:0000313" key="13">
    <source>
        <dbReference type="EMBL" id="CAE2341551.1"/>
    </source>
</evidence>
<evidence type="ECO:0000256" key="3">
    <source>
        <dbReference type="ARBA" id="ARBA00004922"/>
    </source>
</evidence>
<keyword evidence="9" id="KW-0460">Magnesium</keyword>
<accession>A0A6U6DXV4</accession>
<comment type="subcellular location">
    <subcellularLocation>
        <location evidence="2">Endoplasmic reticulum membrane</location>
    </subcellularLocation>
</comment>
<comment type="pathway">
    <text evidence="3">Protein modification; protein glycosylation.</text>
</comment>
<evidence type="ECO:0000256" key="2">
    <source>
        <dbReference type="ARBA" id="ARBA00004586"/>
    </source>
</evidence>
<dbReference type="SUPFAM" id="SSF64005">
    <property type="entry name" value="Undecaprenyl diphosphate synthase"/>
    <property type="match status" value="1"/>
</dbReference>
<keyword evidence="10" id="KW-1133">Transmembrane helix</keyword>
<dbReference type="EMBL" id="HBKN01050718">
    <property type="protein sequence ID" value="CAE2341551.1"/>
    <property type="molecule type" value="Transcribed_RNA"/>
</dbReference>
<evidence type="ECO:0000256" key="6">
    <source>
        <dbReference type="ARBA" id="ARBA00022679"/>
    </source>
</evidence>
<dbReference type="GO" id="GO:0005789">
    <property type="term" value="C:endoplasmic reticulum membrane"/>
    <property type="evidence" value="ECO:0007669"/>
    <property type="project" value="UniProtKB-SubCell"/>
</dbReference>
<comment type="catalytic activity">
    <reaction evidence="12">
        <text>n isopentenyl diphosphate + (2E,6E)-farnesyl diphosphate = a di-trans,poly-cis-polyprenyl diphosphate + n diphosphate</text>
        <dbReference type="Rhea" id="RHEA:53008"/>
        <dbReference type="Rhea" id="RHEA-COMP:19494"/>
        <dbReference type="ChEBI" id="CHEBI:33019"/>
        <dbReference type="ChEBI" id="CHEBI:128769"/>
        <dbReference type="ChEBI" id="CHEBI:136960"/>
        <dbReference type="ChEBI" id="CHEBI:175763"/>
        <dbReference type="EC" id="2.5.1.87"/>
    </reaction>
</comment>
<dbReference type="UniPathway" id="UPA00378"/>
<evidence type="ECO:0000256" key="12">
    <source>
        <dbReference type="ARBA" id="ARBA00047353"/>
    </source>
</evidence>
<dbReference type="EMBL" id="HBKN01050719">
    <property type="protein sequence ID" value="CAE2341552.1"/>
    <property type="molecule type" value="Transcribed_RNA"/>
</dbReference>
<evidence type="ECO:0000256" key="11">
    <source>
        <dbReference type="ARBA" id="ARBA00023136"/>
    </source>
</evidence>
<evidence type="ECO:0000256" key="4">
    <source>
        <dbReference type="ARBA" id="ARBA00005432"/>
    </source>
</evidence>
<reference evidence="13" key="1">
    <citation type="submission" date="2021-01" db="EMBL/GenBank/DDBJ databases">
        <authorList>
            <person name="Corre E."/>
            <person name="Pelletier E."/>
            <person name="Niang G."/>
            <person name="Scheremetjew M."/>
            <person name="Finn R."/>
            <person name="Kale V."/>
            <person name="Holt S."/>
            <person name="Cochrane G."/>
            <person name="Meng A."/>
            <person name="Brown T."/>
            <person name="Cohen L."/>
        </authorList>
    </citation>
    <scope>NUCLEOTIDE SEQUENCE</scope>
    <source>
        <strain evidence="13">CCMP 2712</strain>
    </source>
</reference>
<dbReference type="AlphaFoldDB" id="A0A6U6DXV4"/>
<evidence type="ECO:0000256" key="10">
    <source>
        <dbReference type="ARBA" id="ARBA00022989"/>
    </source>
</evidence>
<evidence type="ECO:0000256" key="1">
    <source>
        <dbReference type="ARBA" id="ARBA00001946"/>
    </source>
</evidence>
<name>A0A6U6DXV4_GUITH</name>
<gene>
    <name evidence="13" type="ORF">GTHE00462_LOCUS39547</name>
    <name evidence="14" type="ORF">GTHE00462_LOCUS39548</name>
</gene>
<comment type="cofactor">
    <cofactor evidence="1">
        <name>Mg(2+)</name>
        <dbReference type="ChEBI" id="CHEBI:18420"/>
    </cofactor>
</comment>
<proteinExistence type="inferred from homology"/>
<dbReference type="EC" id="2.5.1.87" evidence="5"/>
<evidence type="ECO:0000256" key="5">
    <source>
        <dbReference type="ARBA" id="ARBA00012596"/>
    </source>
</evidence>
<organism evidence="13">
    <name type="scientific">Guillardia theta</name>
    <name type="common">Cryptophyte</name>
    <name type="synonym">Cryptomonas phi</name>
    <dbReference type="NCBI Taxonomy" id="55529"/>
    <lineage>
        <taxon>Eukaryota</taxon>
        <taxon>Cryptophyceae</taxon>
        <taxon>Pyrenomonadales</taxon>
        <taxon>Geminigeraceae</taxon>
        <taxon>Guillardia</taxon>
    </lineage>
</organism>
<dbReference type="GO" id="GO:0045547">
    <property type="term" value="F:ditrans,polycis-polyprenyl diphosphate synthase [(2E,6E)-farnesyl diphosphate specific] activity"/>
    <property type="evidence" value="ECO:0007669"/>
    <property type="project" value="UniProtKB-EC"/>
</dbReference>
<evidence type="ECO:0000313" key="14">
    <source>
        <dbReference type="EMBL" id="CAE2341552.1"/>
    </source>
</evidence>
<dbReference type="Gene3D" id="3.40.1180.10">
    <property type="entry name" value="Decaprenyl diphosphate synthase-like"/>
    <property type="match status" value="1"/>
</dbReference>
<dbReference type="GO" id="GO:1904423">
    <property type="term" value="C:dehydrodolichyl diphosphate synthase complex"/>
    <property type="evidence" value="ECO:0007669"/>
    <property type="project" value="InterPro"/>
</dbReference>
<comment type="similarity">
    <text evidence="4">Belongs to the UPP synthase family.</text>
</comment>
<keyword evidence="6" id="KW-0808">Transferase</keyword>
<evidence type="ECO:0000256" key="8">
    <source>
        <dbReference type="ARBA" id="ARBA00022824"/>
    </source>
</evidence>
<keyword evidence="7" id="KW-0812">Transmembrane</keyword>
<evidence type="ECO:0000256" key="7">
    <source>
        <dbReference type="ARBA" id="ARBA00022692"/>
    </source>
</evidence>